<sequence>MVVHASKIDELKRQAREWAGALRWAAYKAVEYVKSGHVVGLGTGSTAAFAVDRIGDLLASGELKDIVGVPTSVRTYEQAKARGIPLATLDEQPKLDVAIDGADEVDPALNVVKGRGGALLREKMVEEASAKFVCIVDETKLVEGLGGSREAVPIEIVQFCHEHTLRRIQALPEVAGAQARLRKDGDKPYVTDNHNFIVDLYFERPMSDAYKAAEAISAITGVVEHGFFLDMVDVCIIAGSDGVEVRARSA</sequence>
<dbReference type="InterPro" id="IPR050262">
    <property type="entry name" value="Ribose-5P_isomerase"/>
</dbReference>
<reference evidence="6" key="1">
    <citation type="submission" date="2021-01" db="EMBL/GenBank/DDBJ databases">
        <authorList>
            <person name="Eckstrom K.M.E."/>
        </authorList>
    </citation>
    <scope>NUCLEOTIDE SEQUENCE</scope>
    <source>
        <strain evidence="6">UVCC 0001</strain>
    </source>
</reference>
<dbReference type="InterPro" id="IPR004788">
    <property type="entry name" value="Ribose5P_isomerase_type_A"/>
</dbReference>
<evidence type="ECO:0000313" key="6">
    <source>
        <dbReference type="EMBL" id="KAK2080443.1"/>
    </source>
</evidence>
<dbReference type="NCBIfam" id="NF001924">
    <property type="entry name" value="PRK00702.1"/>
    <property type="match status" value="1"/>
</dbReference>
<keyword evidence="5 6" id="KW-0413">Isomerase</keyword>
<dbReference type="SUPFAM" id="SSF75445">
    <property type="entry name" value="D-ribose-5-phosphate isomerase (RpiA), lid domain"/>
    <property type="match status" value="1"/>
</dbReference>
<dbReference type="NCBIfam" id="TIGR00021">
    <property type="entry name" value="rpiA"/>
    <property type="match status" value="1"/>
</dbReference>
<evidence type="ECO:0000256" key="5">
    <source>
        <dbReference type="ARBA" id="ARBA00023235"/>
    </source>
</evidence>
<dbReference type="GO" id="GO:0004751">
    <property type="term" value="F:ribose-5-phosphate isomerase activity"/>
    <property type="evidence" value="ECO:0007669"/>
    <property type="project" value="UniProtKB-EC"/>
</dbReference>
<dbReference type="AlphaFoldDB" id="A0AAD9IMK8"/>
<comment type="pathway">
    <text evidence="2">Carbohydrate degradation; pentose phosphate pathway; D-ribose 5-phosphate from D-ribulose 5-phosphate (non-oxidative stage): step 1/1.</text>
</comment>
<evidence type="ECO:0000256" key="2">
    <source>
        <dbReference type="ARBA" id="ARBA00004988"/>
    </source>
</evidence>
<protein>
    <recommendedName>
        <fullName evidence="4">ribose-5-phosphate isomerase</fullName>
        <ecNumber evidence="4">5.3.1.6</ecNumber>
    </recommendedName>
</protein>
<dbReference type="EMBL" id="JASFZW010000001">
    <property type="protein sequence ID" value="KAK2080443.1"/>
    <property type="molecule type" value="Genomic_DNA"/>
</dbReference>
<name>A0AAD9IMK8_PROWI</name>
<dbReference type="GO" id="GO:0009052">
    <property type="term" value="P:pentose-phosphate shunt, non-oxidative branch"/>
    <property type="evidence" value="ECO:0007669"/>
    <property type="project" value="InterPro"/>
</dbReference>
<dbReference type="CDD" id="cd01398">
    <property type="entry name" value="RPI_A"/>
    <property type="match status" value="1"/>
</dbReference>
<dbReference type="HAMAP" id="MF_00170">
    <property type="entry name" value="Rib_5P_isom_A"/>
    <property type="match status" value="1"/>
</dbReference>
<evidence type="ECO:0000256" key="3">
    <source>
        <dbReference type="ARBA" id="ARBA00008088"/>
    </source>
</evidence>
<dbReference type="Proteomes" id="UP001255856">
    <property type="component" value="Unassembled WGS sequence"/>
</dbReference>
<comment type="catalytic activity">
    <reaction evidence="1">
        <text>aldehydo-D-ribose 5-phosphate = D-ribulose 5-phosphate</text>
        <dbReference type="Rhea" id="RHEA:14657"/>
        <dbReference type="ChEBI" id="CHEBI:58121"/>
        <dbReference type="ChEBI" id="CHEBI:58273"/>
        <dbReference type="EC" id="5.3.1.6"/>
    </reaction>
</comment>
<dbReference type="EC" id="5.3.1.6" evidence="4"/>
<dbReference type="Gene3D" id="3.40.50.1360">
    <property type="match status" value="1"/>
</dbReference>
<keyword evidence="7" id="KW-1185">Reference proteome</keyword>
<dbReference type="Gene3D" id="3.30.70.260">
    <property type="match status" value="1"/>
</dbReference>
<organism evidence="6 7">
    <name type="scientific">Prototheca wickerhamii</name>
    <dbReference type="NCBI Taxonomy" id="3111"/>
    <lineage>
        <taxon>Eukaryota</taxon>
        <taxon>Viridiplantae</taxon>
        <taxon>Chlorophyta</taxon>
        <taxon>core chlorophytes</taxon>
        <taxon>Trebouxiophyceae</taxon>
        <taxon>Chlorellales</taxon>
        <taxon>Chlorellaceae</taxon>
        <taxon>Prototheca</taxon>
    </lineage>
</organism>
<evidence type="ECO:0000256" key="1">
    <source>
        <dbReference type="ARBA" id="ARBA00001713"/>
    </source>
</evidence>
<accession>A0AAD9IMK8</accession>
<evidence type="ECO:0000256" key="4">
    <source>
        <dbReference type="ARBA" id="ARBA00011959"/>
    </source>
</evidence>
<proteinExistence type="inferred from homology"/>
<gene>
    <name evidence="6" type="primary">RPI3</name>
    <name evidence="6" type="ORF">QBZ16_000296</name>
</gene>
<dbReference type="SUPFAM" id="SSF100950">
    <property type="entry name" value="NagB/RpiA/CoA transferase-like"/>
    <property type="match status" value="1"/>
</dbReference>
<dbReference type="PANTHER" id="PTHR43748">
    <property type="entry name" value="RIBOSE-5-PHOSPHATE ISOMERASE 3, CHLOROPLASTIC-RELATED"/>
    <property type="match status" value="1"/>
</dbReference>
<comment type="similarity">
    <text evidence="3">Belongs to the ribose 5-phosphate isomerase family.</text>
</comment>
<dbReference type="Pfam" id="PF06026">
    <property type="entry name" value="Rib_5-P_isom_A"/>
    <property type="match status" value="1"/>
</dbReference>
<dbReference type="FunFam" id="3.40.50.1360:FF:000001">
    <property type="entry name" value="Ribose-5-phosphate isomerase A"/>
    <property type="match status" value="1"/>
</dbReference>
<dbReference type="InterPro" id="IPR037171">
    <property type="entry name" value="NagB/RpiA_transferase-like"/>
</dbReference>
<dbReference type="PANTHER" id="PTHR43748:SF3">
    <property type="entry name" value="RIBOSE-5-PHOSPHATE ISOMERASE 3, CHLOROPLASTIC-RELATED"/>
    <property type="match status" value="1"/>
</dbReference>
<comment type="caution">
    <text evidence="6">The sequence shown here is derived from an EMBL/GenBank/DDBJ whole genome shotgun (WGS) entry which is preliminary data.</text>
</comment>
<evidence type="ECO:0000313" key="7">
    <source>
        <dbReference type="Proteomes" id="UP001255856"/>
    </source>
</evidence>
<dbReference type="InterPro" id="IPR020672">
    <property type="entry name" value="Ribose5P_isomerase_typA_subgr"/>
</dbReference>